<dbReference type="InterPro" id="IPR018511">
    <property type="entry name" value="Hemolysin-typ_Ca-bd_CS"/>
</dbReference>
<evidence type="ECO:0000313" key="4">
    <source>
        <dbReference type="Proteomes" id="UP000249524"/>
    </source>
</evidence>
<evidence type="ECO:0008006" key="5">
    <source>
        <dbReference type="Google" id="ProtNLM"/>
    </source>
</evidence>
<keyword evidence="2" id="KW-0964">Secreted</keyword>
<dbReference type="AlphaFoldDB" id="A0A328BKK9"/>
<protein>
    <recommendedName>
        <fullName evidence="5">Calcium-binding protein</fullName>
    </recommendedName>
</protein>
<dbReference type="PROSITE" id="PS00330">
    <property type="entry name" value="HEMOLYSIN_CALCIUM"/>
    <property type="match status" value="6"/>
</dbReference>
<dbReference type="Pfam" id="PF00353">
    <property type="entry name" value="HemolysinCabind"/>
    <property type="match status" value="5"/>
</dbReference>
<dbReference type="RefSeq" id="WP_111275783.1">
    <property type="nucleotide sequence ID" value="NZ_QFYS01000003.1"/>
</dbReference>
<dbReference type="PANTHER" id="PTHR38340">
    <property type="entry name" value="S-LAYER PROTEIN"/>
    <property type="match status" value="1"/>
</dbReference>
<dbReference type="GO" id="GO:0005576">
    <property type="term" value="C:extracellular region"/>
    <property type="evidence" value="ECO:0007669"/>
    <property type="project" value="UniProtKB-SubCell"/>
</dbReference>
<dbReference type="OrthoDB" id="7209811at2"/>
<comment type="subcellular location">
    <subcellularLocation>
        <location evidence="1">Secreted</location>
    </subcellularLocation>
</comment>
<dbReference type="InterPro" id="IPR011049">
    <property type="entry name" value="Serralysin-like_metalloprot_C"/>
</dbReference>
<dbReference type="InterPro" id="IPR001343">
    <property type="entry name" value="Hemolysn_Ca-bd"/>
</dbReference>
<organism evidence="3 4">
    <name type="scientific">Phenylobacterium kunshanense</name>
    <dbReference type="NCBI Taxonomy" id="1445034"/>
    <lineage>
        <taxon>Bacteria</taxon>
        <taxon>Pseudomonadati</taxon>
        <taxon>Pseudomonadota</taxon>
        <taxon>Alphaproteobacteria</taxon>
        <taxon>Caulobacterales</taxon>
        <taxon>Caulobacteraceae</taxon>
        <taxon>Phenylobacterium</taxon>
    </lineage>
</organism>
<dbReference type="Proteomes" id="UP000249524">
    <property type="component" value="Unassembled WGS sequence"/>
</dbReference>
<dbReference type="PRINTS" id="PR00313">
    <property type="entry name" value="CABNDNGRPT"/>
</dbReference>
<dbReference type="Gene3D" id="2.150.10.10">
    <property type="entry name" value="Serralysin-like metalloprotease, C-terminal"/>
    <property type="match status" value="4"/>
</dbReference>
<accession>A0A328BKK9</accession>
<name>A0A328BKK9_9CAUL</name>
<evidence type="ECO:0000256" key="2">
    <source>
        <dbReference type="ARBA" id="ARBA00022525"/>
    </source>
</evidence>
<reference evidence="3 4" key="1">
    <citation type="submission" date="2018-05" db="EMBL/GenBank/DDBJ databases">
        <authorList>
            <person name="Lanie J.A."/>
            <person name="Ng W.-L."/>
            <person name="Kazmierczak K.M."/>
            <person name="Andrzejewski T.M."/>
            <person name="Davidsen T.M."/>
            <person name="Wayne K.J."/>
            <person name="Tettelin H."/>
            <person name="Glass J.I."/>
            <person name="Rusch D."/>
            <person name="Podicherti R."/>
            <person name="Tsui H.-C.T."/>
            <person name="Winkler M.E."/>
        </authorList>
    </citation>
    <scope>NUCLEOTIDE SEQUENCE [LARGE SCALE GENOMIC DNA]</scope>
    <source>
        <strain evidence="3 4">BUT-10</strain>
    </source>
</reference>
<sequence>MPAYAFDTITAEQALAIQAGDTLTFNGGSGRTVSVTYQSYDPLALSPELPRIFVTYEGRTVAFSTNLTQLSSTGSLVMADGSKLYIGDTSGERITFGAGDDGMYAGPGDDTMNGGEGRDLIQGNSGDDVLVGGLGADSLYGGQGDDVIYASRDTGGTAGEAGDWVHGNLGDDQIAGGAGNDTLLGGQGNDFIGGGEGSDWLSGDLGDDDLIGGLGNDTINGGAGADQLQAGFGADVLNGGAGDDTMISQGPDASTLSGGDGSDLIVSGGAGRDVVFGGEGRDRFEFVAKAAPSVGLEAEIRDWESGDTLSFPGVSILSTASSILPRSYSEFVAGSYAEALSIADEHISATGAVYVAAQVGSDVYVFADTGDPADGADIAIVLVGRTLADISLSNFA</sequence>
<proteinExistence type="predicted"/>
<evidence type="ECO:0000256" key="1">
    <source>
        <dbReference type="ARBA" id="ARBA00004613"/>
    </source>
</evidence>
<dbReference type="GO" id="GO:0005509">
    <property type="term" value="F:calcium ion binding"/>
    <property type="evidence" value="ECO:0007669"/>
    <property type="project" value="InterPro"/>
</dbReference>
<dbReference type="InterPro" id="IPR050557">
    <property type="entry name" value="RTX_toxin/Mannuronan_C5-epim"/>
</dbReference>
<comment type="caution">
    <text evidence="3">The sequence shown here is derived from an EMBL/GenBank/DDBJ whole genome shotgun (WGS) entry which is preliminary data.</text>
</comment>
<keyword evidence="4" id="KW-1185">Reference proteome</keyword>
<dbReference type="PANTHER" id="PTHR38340:SF1">
    <property type="entry name" value="S-LAYER PROTEIN"/>
    <property type="match status" value="1"/>
</dbReference>
<gene>
    <name evidence="3" type="ORF">DJ019_09540</name>
</gene>
<dbReference type="SUPFAM" id="SSF51120">
    <property type="entry name" value="beta-Roll"/>
    <property type="match status" value="2"/>
</dbReference>
<dbReference type="EMBL" id="QFYS01000003">
    <property type="protein sequence ID" value="RAK66474.1"/>
    <property type="molecule type" value="Genomic_DNA"/>
</dbReference>
<evidence type="ECO:0000313" key="3">
    <source>
        <dbReference type="EMBL" id="RAK66474.1"/>
    </source>
</evidence>